<feature type="transmembrane region" description="Helical" evidence="10">
    <location>
        <begin position="187"/>
        <end position="209"/>
    </location>
</feature>
<evidence type="ECO:0000256" key="10">
    <source>
        <dbReference type="RuleBase" id="RU351113"/>
    </source>
</evidence>
<feature type="transmembrane region" description="Helical" evidence="10">
    <location>
        <begin position="230"/>
        <end position="260"/>
    </location>
</feature>
<comment type="subcellular location">
    <subcellularLocation>
        <location evidence="1 10">Cell membrane</location>
        <topology evidence="1 10">Multi-pass membrane protein</topology>
    </subcellularLocation>
</comment>
<sequence>MLNNYSDTSGFRAIGDFYPISAETYVAGMEHITMNRKSKQAALAANEEIKCAHIDLDSFFGHTPESYLTAIGDRNHLAIRATSHLCIYCHAFYYAFDMGTENLISMCISVTADIVYNFNNLDELTACALMGSAFYLATLRLIIYTSSQKDMLYVIEIMRKDWICSSYEDRDVLKEKCLSAFRLAKCFIIMVTVTVATFSCIPILEAYVLGREKIFPFRGYFFINQSVTPVYECIYVFNVMGGFFAGGTIVGATSFNFIAITHGSAKFAVLRKRLEAMNSNDPDADRAMANCIKDHQNAITFADALERIINILALGQFVISTGLVCFAGFQITSMMKNKVRLMKYSMFLNSAILELFMFSFSGHALIDEAKRVLSTSFSYIMVLVTTSEESPILTSLSTQLQQALKSLNFHIYKFFVLYKLDVASCPKSFLPNPDHIYHLAFYGTPCTHNRQNGTVSSAETLTKLARSFTRSLLVG</sequence>
<evidence type="ECO:0000256" key="9">
    <source>
        <dbReference type="ARBA" id="ARBA00023224"/>
    </source>
</evidence>
<organism evidence="11 12">
    <name type="scientific">Mycetomoellerius zeteki</name>
    <dbReference type="NCBI Taxonomy" id="64791"/>
    <lineage>
        <taxon>Eukaryota</taxon>
        <taxon>Metazoa</taxon>
        <taxon>Ecdysozoa</taxon>
        <taxon>Arthropoda</taxon>
        <taxon>Hexapoda</taxon>
        <taxon>Insecta</taxon>
        <taxon>Pterygota</taxon>
        <taxon>Neoptera</taxon>
        <taxon>Endopterygota</taxon>
        <taxon>Hymenoptera</taxon>
        <taxon>Apocrita</taxon>
        <taxon>Aculeata</taxon>
        <taxon>Formicoidea</taxon>
        <taxon>Formicidae</taxon>
        <taxon>Myrmicinae</taxon>
        <taxon>Mycetomoellerius</taxon>
    </lineage>
</organism>
<dbReference type="PANTHER" id="PTHR21137">
    <property type="entry name" value="ODORANT RECEPTOR"/>
    <property type="match status" value="1"/>
</dbReference>
<proteinExistence type="inferred from homology"/>
<keyword evidence="8 10" id="KW-0675">Receptor</keyword>
<evidence type="ECO:0000256" key="6">
    <source>
        <dbReference type="ARBA" id="ARBA00022989"/>
    </source>
</evidence>
<dbReference type="GO" id="GO:0007165">
    <property type="term" value="P:signal transduction"/>
    <property type="evidence" value="ECO:0007669"/>
    <property type="project" value="UniProtKB-KW"/>
</dbReference>
<evidence type="ECO:0000256" key="8">
    <source>
        <dbReference type="ARBA" id="ARBA00023170"/>
    </source>
</evidence>
<evidence type="ECO:0000256" key="7">
    <source>
        <dbReference type="ARBA" id="ARBA00023136"/>
    </source>
</evidence>
<dbReference type="GO" id="GO:0004984">
    <property type="term" value="F:olfactory receptor activity"/>
    <property type="evidence" value="ECO:0007669"/>
    <property type="project" value="InterPro"/>
</dbReference>
<accession>A0A151XBQ2</accession>
<keyword evidence="3 10" id="KW-0716">Sensory transduction</keyword>
<comment type="similarity">
    <text evidence="10">Belongs to the insect chemoreceptor superfamily. Heteromeric odorant receptor channel (TC 1.A.69) family.</text>
</comment>
<reference evidence="11 12" key="1">
    <citation type="submission" date="2015-09" db="EMBL/GenBank/DDBJ databases">
        <title>Trachymyrmex zeteki WGS genome.</title>
        <authorList>
            <person name="Nygaard S."/>
            <person name="Hu H."/>
            <person name="Boomsma J."/>
            <person name="Zhang G."/>
        </authorList>
    </citation>
    <scope>NUCLEOTIDE SEQUENCE [LARGE SCALE GENOMIC DNA]</scope>
    <source>
        <strain evidence="11">Tzet28-1</strain>
        <tissue evidence="11">Whole body</tissue>
    </source>
</reference>
<keyword evidence="4 10" id="KW-0812">Transmembrane</keyword>
<evidence type="ECO:0000256" key="3">
    <source>
        <dbReference type="ARBA" id="ARBA00022606"/>
    </source>
</evidence>
<evidence type="ECO:0000256" key="5">
    <source>
        <dbReference type="ARBA" id="ARBA00022725"/>
    </source>
</evidence>
<name>A0A151XBQ2_9HYME</name>
<dbReference type="GO" id="GO:0005549">
    <property type="term" value="F:odorant binding"/>
    <property type="evidence" value="ECO:0007669"/>
    <property type="project" value="InterPro"/>
</dbReference>
<dbReference type="EMBL" id="KQ982320">
    <property type="protein sequence ID" value="KYQ57802.1"/>
    <property type="molecule type" value="Genomic_DNA"/>
</dbReference>
<comment type="caution">
    <text evidence="10">Lacks conserved residue(s) required for the propagation of feature annotation.</text>
</comment>
<dbReference type="AlphaFoldDB" id="A0A151XBQ2"/>
<evidence type="ECO:0000313" key="11">
    <source>
        <dbReference type="EMBL" id="KYQ57802.1"/>
    </source>
</evidence>
<keyword evidence="6 10" id="KW-1133">Transmembrane helix</keyword>
<evidence type="ECO:0000313" key="12">
    <source>
        <dbReference type="Proteomes" id="UP000075809"/>
    </source>
</evidence>
<dbReference type="STRING" id="64791.A0A151XBQ2"/>
<gene>
    <name evidence="11" type="ORF">ALC60_03295</name>
</gene>
<dbReference type="PANTHER" id="PTHR21137:SF35">
    <property type="entry name" value="ODORANT RECEPTOR 19A-RELATED"/>
    <property type="match status" value="1"/>
</dbReference>
<evidence type="ECO:0000256" key="2">
    <source>
        <dbReference type="ARBA" id="ARBA00022475"/>
    </source>
</evidence>
<protein>
    <recommendedName>
        <fullName evidence="10">Odorant receptor</fullName>
    </recommendedName>
</protein>
<keyword evidence="9 10" id="KW-0807">Transducer</keyword>
<feature type="transmembrane region" description="Helical" evidence="10">
    <location>
        <begin position="344"/>
        <end position="366"/>
    </location>
</feature>
<keyword evidence="5 10" id="KW-0552">Olfaction</keyword>
<evidence type="ECO:0000256" key="1">
    <source>
        <dbReference type="ARBA" id="ARBA00004651"/>
    </source>
</evidence>
<dbReference type="GO" id="GO:0005886">
    <property type="term" value="C:plasma membrane"/>
    <property type="evidence" value="ECO:0007669"/>
    <property type="project" value="UniProtKB-SubCell"/>
</dbReference>
<feature type="transmembrane region" description="Helical" evidence="10">
    <location>
        <begin position="308"/>
        <end position="332"/>
    </location>
</feature>
<evidence type="ECO:0000256" key="4">
    <source>
        <dbReference type="ARBA" id="ARBA00022692"/>
    </source>
</evidence>
<keyword evidence="2" id="KW-1003">Cell membrane</keyword>
<dbReference type="InterPro" id="IPR004117">
    <property type="entry name" value="7tm6_olfct_rcpt"/>
</dbReference>
<dbReference type="Proteomes" id="UP000075809">
    <property type="component" value="Unassembled WGS sequence"/>
</dbReference>
<dbReference type="Pfam" id="PF02949">
    <property type="entry name" value="7tm_6"/>
    <property type="match status" value="1"/>
</dbReference>
<keyword evidence="7 10" id="KW-0472">Membrane</keyword>
<keyword evidence="12" id="KW-1185">Reference proteome</keyword>